<dbReference type="PROSITE" id="PS50994">
    <property type="entry name" value="INTEGRASE"/>
    <property type="match status" value="1"/>
</dbReference>
<dbReference type="InterPro" id="IPR050951">
    <property type="entry name" value="Retrovirus_Pol_polyprotein"/>
</dbReference>
<dbReference type="PANTHER" id="PTHR37984:SF15">
    <property type="entry name" value="INTEGRASE CATALYTIC DOMAIN-CONTAINING PROTEIN"/>
    <property type="match status" value="1"/>
</dbReference>
<reference evidence="3" key="2">
    <citation type="submission" date="2025-09" db="UniProtKB">
        <authorList>
            <consortium name="Ensembl"/>
        </authorList>
    </citation>
    <scope>IDENTIFICATION</scope>
</reference>
<feature type="domain" description="Integrase catalytic" evidence="2">
    <location>
        <begin position="148"/>
        <end position="306"/>
    </location>
</feature>
<dbReference type="GO" id="GO:0015074">
    <property type="term" value="P:DNA integration"/>
    <property type="evidence" value="ECO:0007669"/>
    <property type="project" value="InterPro"/>
</dbReference>
<dbReference type="InterPro" id="IPR001584">
    <property type="entry name" value="Integrase_cat-core"/>
</dbReference>
<dbReference type="InterPro" id="IPR041588">
    <property type="entry name" value="Integrase_H2C2"/>
</dbReference>
<dbReference type="FunFam" id="1.10.340.70:FF:000001">
    <property type="entry name" value="Retrovirus-related Pol polyprotein from transposon gypsy-like Protein"/>
    <property type="match status" value="1"/>
</dbReference>
<organism evidence="3 4">
    <name type="scientific">Sander lucioperca</name>
    <name type="common">Pike-perch</name>
    <name type="synonym">Perca lucioperca</name>
    <dbReference type="NCBI Taxonomy" id="283035"/>
    <lineage>
        <taxon>Eukaryota</taxon>
        <taxon>Metazoa</taxon>
        <taxon>Chordata</taxon>
        <taxon>Craniata</taxon>
        <taxon>Vertebrata</taxon>
        <taxon>Euteleostomi</taxon>
        <taxon>Actinopterygii</taxon>
        <taxon>Neopterygii</taxon>
        <taxon>Teleostei</taxon>
        <taxon>Neoteleostei</taxon>
        <taxon>Acanthomorphata</taxon>
        <taxon>Eupercaria</taxon>
        <taxon>Perciformes</taxon>
        <taxon>Percoidei</taxon>
        <taxon>Percidae</taxon>
        <taxon>Luciopercinae</taxon>
        <taxon>Sander</taxon>
    </lineage>
</organism>
<evidence type="ECO:0000313" key="4">
    <source>
        <dbReference type="Proteomes" id="UP000694568"/>
    </source>
</evidence>
<dbReference type="InterPro" id="IPR036397">
    <property type="entry name" value="RNaseH_sf"/>
</dbReference>
<dbReference type="InterPro" id="IPR012337">
    <property type="entry name" value="RNaseH-like_sf"/>
</dbReference>
<dbReference type="GO" id="GO:0003676">
    <property type="term" value="F:nucleic acid binding"/>
    <property type="evidence" value="ECO:0007669"/>
    <property type="project" value="InterPro"/>
</dbReference>
<accession>A0A8D0DEN8</accession>
<evidence type="ECO:0000259" key="2">
    <source>
        <dbReference type="PROSITE" id="PS50994"/>
    </source>
</evidence>
<dbReference type="Gene3D" id="3.30.420.10">
    <property type="entry name" value="Ribonuclease H-like superfamily/Ribonuclease H"/>
    <property type="match status" value="1"/>
</dbReference>
<dbReference type="FunFam" id="3.30.420.10:FF:000032">
    <property type="entry name" value="Retrovirus-related Pol polyprotein from transposon 297-like Protein"/>
    <property type="match status" value="1"/>
</dbReference>
<dbReference type="SUPFAM" id="SSF53098">
    <property type="entry name" value="Ribonuclease H-like"/>
    <property type="match status" value="1"/>
</dbReference>
<dbReference type="Pfam" id="PF17921">
    <property type="entry name" value="Integrase_H2C2"/>
    <property type="match status" value="1"/>
</dbReference>
<name>A0A8D0DEN8_SANLU</name>
<reference evidence="3" key="1">
    <citation type="submission" date="2025-08" db="UniProtKB">
        <authorList>
            <consortium name="Ensembl"/>
        </authorList>
    </citation>
    <scope>IDENTIFICATION</scope>
</reference>
<dbReference type="Pfam" id="PF00665">
    <property type="entry name" value="rve"/>
    <property type="match status" value="1"/>
</dbReference>
<dbReference type="Ensembl" id="ENSSLUT00000061411.1">
    <property type="protein sequence ID" value="ENSSLUP00000059720.1"/>
    <property type="gene ID" value="ENSSLUG00000025494.1"/>
</dbReference>
<proteinExistence type="predicted"/>
<dbReference type="GeneTree" id="ENSGT01050000244855"/>
<dbReference type="PANTHER" id="PTHR37984">
    <property type="entry name" value="PROTEIN CBG26694"/>
    <property type="match status" value="1"/>
</dbReference>
<evidence type="ECO:0000313" key="3">
    <source>
        <dbReference type="Ensembl" id="ENSSLUP00000059720.1"/>
    </source>
</evidence>
<sequence>GPGVQVADEMQVWVVERSPPCNVARQPDRVRSGKQENRLQGRIQETPAENRLKQRDSRGLLYQVVKKNAEVHEQLLVPQPYRATVLNLAHTHPLGAHLGVEKTKERIMQRFFWPGVHKEIENYCRSCPECQQVAPKPTYKKTLIPLPIIETPFERIGLDIVGPLPKSSRGHQYILVILDYASRYPEAIPLRKATSRQIAKELFLLSTSLGIPKEILTDQGTPFMSRVMKELCVLLKIKQLRTSVYHPQTDGLVERFNKTLKSMLRKAVGEDGRNWDQLLPYILFAVREVPQSSTGFSPFELLLSYRPRGLLDIAKEAWEEQPCQRRTLIEHVGAMRERMKAIYPMMREHLEASQRQQQASYNRSAQPREFKSGDRVLVLVPTVECKFLTLVWVCEFWRDKLQAVLAAEEYERWGIITRRRKDLQAGLATGCSSY</sequence>
<dbReference type="AlphaFoldDB" id="A0A8D0DEN8"/>
<evidence type="ECO:0000256" key="1">
    <source>
        <dbReference type="ARBA" id="ARBA00039658"/>
    </source>
</evidence>
<keyword evidence="4" id="KW-1185">Reference proteome</keyword>
<protein>
    <recommendedName>
        <fullName evidence="1">Gypsy retrotransposon integrase-like protein 1</fullName>
    </recommendedName>
</protein>
<dbReference type="Gene3D" id="1.10.340.70">
    <property type="match status" value="1"/>
</dbReference>
<dbReference type="Proteomes" id="UP000694568">
    <property type="component" value="Unplaced"/>
</dbReference>